<dbReference type="RefSeq" id="WP_116468008.1">
    <property type="nucleotide sequence ID" value="NZ_QENQ01000001.1"/>
</dbReference>
<evidence type="ECO:0000313" key="1">
    <source>
        <dbReference type="EMBL" id="PVX28560.1"/>
    </source>
</evidence>
<sequence>MRDEFARAHATLRNGAAFLAKWMMAQDAAGSHAGPHGHRRRSRVIANGLRELDRFLNLLVDEACWRHGLPAQPRQRNTANKLGSFRAALGLELAERPQLEALARTRDLLFHCNGMALRGDRRGERLLTLGWPGSDDAAALATVATGSVIIVTGSDMASVCGLYQQLADALLEGGTPPSITA</sequence>
<gene>
    <name evidence="1" type="ORF">DD559_03765</name>
</gene>
<reference evidence="1 2" key="1">
    <citation type="submission" date="2018-05" db="EMBL/GenBank/DDBJ databases">
        <title>Description of Sphingomonas pokkalii sp nov, isolated from the rhizosphere of saline tolerant pokkali rice and its draft genome analysis.</title>
        <authorList>
            <person name="Menon R."/>
            <person name="Kumari S."/>
            <person name="Rameshkumar N."/>
        </authorList>
    </citation>
    <scope>NUCLEOTIDE SEQUENCE [LARGE SCALE GENOMIC DNA]</scope>
    <source>
        <strain evidence="1 2">L3B27</strain>
    </source>
</reference>
<dbReference type="Proteomes" id="UP000245890">
    <property type="component" value="Unassembled WGS sequence"/>
</dbReference>
<organism evidence="1 2">
    <name type="scientific">Sphingomonas pokkalii</name>
    <dbReference type="NCBI Taxonomy" id="2175090"/>
    <lineage>
        <taxon>Bacteria</taxon>
        <taxon>Pseudomonadati</taxon>
        <taxon>Pseudomonadota</taxon>
        <taxon>Alphaproteobacteria</taxon>
        <taxon>Sphingomonadales</taxon>
        <taxon>Sphingomonadaceae</taxon>
        <taxon>Sphingomonas</taxon>
    </lineage>
</organism>
<name>A0A2U0SB45_9SPHN</name>
<accession>A0A2U0SB45</accession>
<dbReference type="AlphaFoldDB" id="A0A2U0SB45"/>
<proteinExistence type="predicted"/>
<comment type="caution">
    <text evidence="1">The sequence shown here is derived from an EMBL/GenBank/DDBJ whole genome shotgun (WGS) entry which is preliminary data.</text>
</comment>
<dbReference type="OrthoDB" id="7471908at2"/>
<protein>
    <submittedName>
        <fullName evidence="1">Uncharacterized protein</fullName>
    </submittedName>
</protein>
<evidence type="ECO:0000313" key="2">
    <source>
        <dbReference type="Proteomes" id="UP000245890"/>
    </source>
</evidence>
<keyword evidence="2" id="KW-1185">Reference proteome</keyword>
<dbReference type="EMBL" id="QENQ01000001">
    <property type="protein sequence ID" value="PVX28560.1"/>
    <property type="molecule type" value="Genomic_DNA"/>
</dbReference>